<dbReference type="EC" id="2.7.11.-" evidence="7"/>
<reference evidence="12" key="1">
    <citation type="journal article" date="2011" name="Nat. Commun.">
        <title>Effector diversification within compartments of the Leptosphaeria maculans genome affected by Repeat-Induced Point mutations.</title>
        <authorList>
            <person name="Rouxel T."/>
            <person name="Grandaubert J."/>
            <person name="Hane J.K."/>
            <person name="Hoede C."/>
            <person name="van de Wouw A.P."/>
            <person name="Couloux A."/>
            <person name="Dominguez V."/>
            <person name="Anthouard V."/>
            <person name="Bally P."/>
            <person name="Bourras S."/>
            <person name="Cozijnsen A.J."/>
            <person name="Ciuffetti L.M."/>
            <person name="Degrave A."/>
            <person name="Dilmaghani A."/>
            <person name="Duret L."/>
            <person name="Fudal I."/>
            <person name="Goodwin S.B."/>
            <person name="Gout L."/>
            <person name="Glaser N."/>
            <person name="Linglin J."/>
            <person name="Kema G.H.J."/>
            <person name="Lapalu N."/>
            <person name="Lawrence C.B."/>
            <person name="May K."/>
            <person name="Meyer M."/>
            <person name="Ollivier B."/>
            <person name="Poulain J."/>
            <person name="Schoch C.L."/>
            <person name="Simon A."/>
            <person name="Spatafora J.W."/>
            <person name="Stachowiak A."/>
            <person name="Turgeon B.G."/>
            <person name="Tyler B.M."/>
            <person name="Vincent D."/>
            <person name="Weissenbach J."/>
            <person name="Amselem J."/>
            <person name="Quesneville H."/>
            <person name="Oliver R.P."/>
            <person name="Wincker P."/>
            <person name="Balesdent M.-H."/>
            <person name="Howlett B.J."/>
        </authorList>
    </citation>
    <scope>NUCLEOTIDE SEQUENCE [LARGE SCALE GENOMIC DNA]</scope>
    <source>
        <strain evidence="12">JN3 / isolate v23.1.3 / race Av1-4-5-6-7-8</strain>
    </source>
</reference>
<keyword evidence="8" id="KW-0812">Transmembrane</keyword>
<evidence type="ECO:0000313" key="11">
    <source>
        <dbReference type="EMBL" id="CBY01613.1"/>
    </source>
</evidence>
<accession>E5AEH4</accession>
<keyword evidence="6 7" id="KW-0496">Mitochondrion</keyword>
<comment type="similarity">
    <text evidence="1 7">Belongs to the PDK/BCKDK protein kinase family.</text>
</comment>
<dbReference type="HOGENOM" id="CLU_023861_0_0_1"/>
<dbReference type="SUPFAM" id="SSF69012">
    <property type="entry name" value="alpha-ketoacid dehydrogenase kinase, N-terminal domain"/>
    <property type="match status" value="1"/>
</dbReference>
<keyword evidence="5 7" id="KW-0067">ATP-binding</keyword>
<keyword evidence="2 7" id="KW-0808">Transferase</keyword>
<dbReference type="SUPFAM" id="SSF55874">
    <property type="entry name" value="ATPase domain of HSP90 chaperone/DNA topoisomerase II/histidine kinase"/>
    <property type="match status" value="2"/>
</dbReference>
<dbReference type="PANTHER" id="PTHR11947">
    <property type="entry name" value="PYRUVATE DEHYDROGENASE KINASE"/>
    <property type="match status" value="1"/>
</dbReference>
<keyword evidence="8" id="KW-1133">Transmembrane helix</keyword>
<evidence type="ECO:0000256" key="2">
    <source>
        <dbReference type="ARBA" id="ARBA00022679"/>
    </source>
</evidence>
<dbReference type="GeneID" id="13290596"/>
<dbReference type="GO" id="GO:0005759">
    <property type="term" value="C:mitochondrial matrix"/>
    <property type="evidence" value="ECO:0007669"/>
    <property type="project" value="UniProtKB-SubCell"/>
</dbReference>
<evidence type="ECO:0000256" key="5">
    <source>
        <dbReference type="ARBA" id="ARBA00022840"/>
    </source>
</evidence>
<dbReference type="Gene3D" id="1.20.140.20">
    <property type="entry name" value="Alpha-ketoacid/pyruvate dehydrogenase kinase, N-terminal domain"/>
    <property type="match status" value="1"/>
</dbReference>
<dbReference type="Gene3D" id="3.30.565.10">
    <property type="entry name" value="Histidine kinase-like ATPase, C-terminal domain"/>
    <property type="match status" value="1"/>
</dbReference>
<dbReference type="EMBL" id="FP929139">
    <property type="protein sequence ID" value="CBY01613.1"/>
    <property type="molecule type" value="Genomic_DNA"/>
</dbReference>
<protein>
    <recommendedName>
        <fullName evidence="7">Protein-serine/threonine kinase</fullName>
        <ecNumber evidence="7">2.7.11.-</ecNumber>
    </recommendedName>
</protein>
<evidence type="ECO:0000313" key="12">
    <source>
        <dbReference type="Proteomes" id="UP000002668"/>
    </source>
</evidence>
<dbReference type="FunCoup" id="E5AEH4">
    <property type="interactions" value="153"/>
</dbReference>
<name>E5AEH4_LEPMJ</name>
<dbReference type="Proteomes" id="UP000002668">
    <property type="component" value="Genome"/>
</dbReference>
<dbReference type="InterPro" id="IPR003594">
    <property type="entry name" value="HATPase_dom"/>
</dbReference>
<evidence type="ECO:0000256" key="7">
    <source>
        <dbReference type="RuleBase" id="RU366032"/>
    </source>
</evidence>
<dbReference type="AlphaFoldDB" id="E5AEH4"/>
<proteinExistence type="inferred from homology"/>
<dbReference type="GO" id="GO:0004740">
    <property type="term" value="F:pyruvate dehydrogenase (acetyl-transferring) kinase activity"/>
    <property type="evidence" value="ECO:0007669"/>
    <property type="project" value="TreeGrafter"/>
</dbReference>
<evidence type="ECO:0000256" key="3">
    <source>
        <dbReference type="ARBA" id="ARBA00022741"/>
    </source>
</evidence>
<dbReference type="VEuPathDB" id="FungiDB:LEMA_P004000.1"/>
<evidence type="ECO:0000256" key="1">
    <source>
        <dbReference type="ARBA" id="ARBA00006155"/>
    </source>
</evidence>
<dbReference type="InterPro" id="IPR039028">
    <property type="entry name" value="BCKD/PDK"/>
</dbReference>
<sequence length="594" mass="67119">MPANLLLAPMGMWLPTQRQRPTGCTIHFCRAAVIFVVVVAIVIVIVVVVGSRDPRHIAERKWRHVGPAQPTFEHCLYSVNLNQCQQPKASWPPRTPSVPSSCLIPLKSSLPFSLLPPAQSFTEAMGMAWRRRVALHAPPLVQFTKTAPVQWQSKSSLLLLARRCFAQPAAVPPTWRPSSALDDWVQREARPISLRQLTFFGRTLTESRLLDSANYCRLELPTRLAHRLRDIQTLPYVVVANPHLAHVYESYLRAFERFRRVPEIRSLEENERYCKVLEETLTEHATVIPRLAIGVLEVKGLMKAEETDKFMTTMLRSRISRRVIAEQHLALTETFHSPWHFPQASHPPHDQEAVGEIFLKCNAREIVQDCGNTMQELIKRAYGPHVHLPEIKVYGHVDATFPYILSHLEYIIGELLRNSIQAVVEHRKSKDADLPPIEVLICETSQHVIIRISDQGGGIPNEVLPYLWSFSKGPRREKRLENLARVPKLLGTLQELQVPGIESAAELQHRVDKRSKYGNPATHRGSGSLSSLTGRAPDNRLGIGLPMSRLYAEYWAGSLEVHSLEGYGVDAFLQISKLGNKNERLSTRASMDAI</sequence>
<dbReference type="PANTHER" id="PTHR11947:SF25">
    <property type="entry name" value="[PYRUVATE DEHYDROGENASE (ACETYL-TRANSFERRING)] KINASE 2, MITOCHONDRIAL"/>
    <property type="match status" value="1"/>
</dbReference>
<dbReference type="OMA" id="AAYYPPE"/>
<comment type="subcellular location">
    <subcellularLocation>
        <location evidence="7">Mitochondrion matrix</location>
    </subcellularLocation>
</comment>
<dbReference type="InterPro" id="IPR036890">
    <property type="entry name" value="HATPase_C_sf"/>
</dbReference>
<evidence type="ECO:0000256" key="6">
    <source>
        <dbReference type="ARBA" id="ARBA00023128"/>
    </source>
</evidence>
<feature type="transmembrane region" description="Helical" evidence="8">
    <location>
        <begin position="28"/>
        <end position="50"/>
    </location>
</feature>
<keyword evidence="12" id="KW-1185">Reference proteome</keyword>
<organism evidence="11 12">
    <name type="scientific">Leptosphaeria maculans (strain JN3 / isolate v23.1.3 / race Av1-4-5-6-7-8)</name>
    <name type="common">Blackleg fungus</name>
    <name type="synonym">Phoma lingam</name>
    <dbReference type="NCBI Taxonomy" id="985895"/>
    <lineage>
        <taxon>Eukaryota</taxon>
        <taxon>Fungi</taxon>
        <taxon>Dikarya</taxon>
        <taxon>Ascomycota</taxon>
        <taxon>Pezizomycotina</taxon>
        <taxon>Dothideomycetes</taxon>
        <taxon>Pleosporomycetidae</taxon>
        <taxon>Pleosporales</taxon>
        <taxon>Pleosporineae</taxon>
        <taxon>Leptosphaeriaceae</taxon>
        <taxon>Plenodomus</taxon>
        <taxon>Plenodomus lingam/Leptosphaeria maculans species complex</taxon>
    </lineage>
</organism>
<dbReference type="Pfam" id="PF02518">
    <property type="entry name" value="HATPase_c"/>
    <property type="match status" value="1"/>
</dbReference>
<dbReference type="STRING" id="985895.E5AEH4"/>
<dbReference type="InParanoid" id="E5AEH4"/>
<evidence type="ECO:0000259" key="9">
    <source>
        <dbReference type="Pfam" id="PF02518"/>
    </source>
</evidence>
<dbReference type="Pfam" id="PF10436">
    <property type="entry name" value="BCDHK_Adom3"/>
    <property type="match status" value="1"/>
</dbReference>
<dbReference type="InterPro" id="IPR036784">
    <property type="entry name" value="AK/P_DHK_N_sf"/>
</dbReference>
<keyword evidence="3 7" id="KW-0547">Nucleotide-binding</keyword>
<feature type="domain" description="Branched-chain alpha-ketoacid dehydrogenase kinase/Pyruvate dehydrogenase kinase N-terminal" evidence="10">
    <location>
        <begin position="191"/>
        <end position="357"/>
    </location>
</feature>
<dbReference type="OrthoDB" id="407390at2759"/>
<evidence type="ECO:0000256" key="4">
    <source>
        <dbReference type="ARBA" id="ARBA00022777"/>
    </source>
</evidence>
<dbReference type="GO" id="GO:0010906">
    <property type="term" value="P:regulation of glucose metabolic process"/>
    <property type="evidence" value="ECO:0007669"/>
    <property type="project" value="TreeGrafter"/>
</dbReference>
<keyword evidence="8" id="KW-0472">Membrane</keyword>
<keyword evidence="4 7" id="KW-0418">Kinase</keyword>
<dbReference type="eggNOG" id="KOG0787">
    <property type="taxonomic scope" value="Eukaryota"/>
</dbReference>
<evidence type="ECO:0000259" key="10">
    <source>
        <dbReference type="Pfam" id="PF10436"/>
    </source>
</evidence>
<dbReference type="InterPro" id="IPR018955">
    <property type="entry name" value="BCDHK/PDK_N"/>
</dbReference>
<evidence type="ECO:0000256" key="8">
    <source>
        <dbReference type="SAM" id="Phobius"/>
    </source>
</evidence>
<gene>
    <name evidence="11" type="ORF">LEMA_P004000.1</name>
</gene>
<feature type="domain" description="Histidine kinase/HSP90-like ATPase" evidence="9">
    <location>
        <begin position="407"/>
        <end position="568"/>
    </location>
</feature>
<dbReference type="GO" id="GO:0005524">
    <property type="term" value="F:ATP binding"/>
    <property type="evidence" value="ECO:0007669"/>
    <property type="project" value="UniProtKB-UniRule"/>
</dbReference>